<evidence type="ECO:0000313" key="2">
    <source>
        <dbReference type="Proteomes" id="UP000440004"/>
    </source>
</evidence>
<keyword evidence="2" id="KW-1185">Reference proteome</keyword>
<protein>
    <submittedName>
        <fullName evidence="1">Uncharacterized protein</fullName>
    </submittedName>
</protein>
<organism evidence="1 2">
    <name type="scientific">Alkalibaculum sporogenes</name>
    <dbReference type="NCBI Taxonomy" id="2655001"/>
    <lineage>
        <taxon>Bacteria</taxon>
        <taxon>Bacillati</taxon>
        <taxon>Bacillota</taxon>
        <taxon>Clostridia</taxon>
        <taxon>Eubacteriales</taxon>
        <taxon>Eubacteriaceae</taxon>
        <taxon>Alkalibaculum</taxon>
    </lineage>
</organism>
<dbReference type="AlphaFoldDB" id="A0A6A7K5S2"/>
<reference evidence="1 2" key="1">
    <citation type="submission" date="2019-10" db="EMBL/GenBank/DDBJ databases">
        <title>Alkalibaculum tamaniensis sp.nov., a new alkaliphilic acetogen, isolated on methoxylated aromatics from a mud volcano.</title>
        <authorList>
            <person name="Khomyakova M.A."/>
            <person name="Merkel A.Y."/>
            <person name="Bonch-Osmolovskaya E.A."/>
            <person name="Slobodkin A.I."/>
        </authorList>
    </citation>
    <scope>NUCLEOTIDE SEQUENCE [LARGE SCALE GENOMIC DNA]</scope>
    <source>
        <strain evidence="1 2">M08DMB</strain>
    </source>
</reference>
<comment type="caution">
    <text evidence="1">The sequence shown here is derived from an EMBL/GenBank/DDBJ whole genome shotgun (WGS) entry which is preliminary data.</text>
</comment>
<gene>
    <name evidence="1" type="ORF">GC105_01625</name>
</gene>
<accession>A0A6A7K5S2</accession>
<name>A0A6A7K5S2_9FIRM</name>
<dbReference type="EMBL" id="WHNX01000002">
    <property type="protein sequence ID" value="MPW24493.1"/>
    <property type="molecule type" value="Genomic_DNA"/>
</dbReference>
<sequence length="166" mass="20029">MIKDKTNEIDNANYEQTSINTKSLDKMFYDVEEYCDKFNNLLKEFEIEFEQISIFNRSKAKKDFEQEIGLSISELEKATLEINQIWKDIKRYIAIKNFDSLDKALRTFTYNDLQFRRCLLSFEKYDLLSRKYIKDKDKIVKLTDDIRKVTKELDKYLTHIFSILEL</sequence>
<proteinExistence type="predicted"/>
<evidence type="ECO:0000313" key="1">
    <source>
        <dbReference type="EMBL" id="MPW24493.1"/>
    </source>
</evidence>
<dbReference type="RefSeq" id="WP_152801020.1">
    <property type="nucleotide sequence ID" value="NZ_WHNX01000002.1"/>
</dbReference>
<dbReference type="Proteomes" id="UP000440004">
    <property type="component" value="Unassembled WGS sequence"/>
</dbReference>